<dbReference type="Proteomes" id="UP001342314">
    <property type="component" value="Unassembled WGS sequence"/>
</dbReference>
<protein>
    <submittedName>
        <fullName evidence="2">Uncharacterized protein</fullName>
    </submittedName>
</protein>
<evidence type="ECO:0000313" key="2">
    <source>
        <dbReference type="EMBL" id="GJN92906.1"/>
    </source>
</evidence>
<sequence length="140" mass="15083">MSDSLESAPAALAAVSVVPRSTHLIASGLPSLAHLVSDRVQGPTTGQETLEKGSHHRYRGNSDAKELSDLDCQRMHAEDARDAKAKLAHDEAHHFDGQPEEQRDRAKGILRDPHSPADAKLNALDNSEALPHGGYLRGDL</sequence>
<dbReference type="EMBL" id="BQKY01000012">
    <property type="protein sequence ID" value="GJN92906.1"/>
    <property type="molecule type" value="Genomic_DNA"/>
</dbReference>
<proteinExistence type="predicted"/>
<feature type="compositionally biased region" description="Basic and acidic residues" evidence="1">
    <location>
        <begin position="60"/>
        <end position="117"/>
    </location>
</feature>
<name>A0AAV5GTR5_9BASI</name>
<organism evidence="2 3">
    <name type="scientific">Rhodotorula paludigena</name>
    <dbReference type="NCBI Taxonomy" id="86838"/>
    <lineage>
        <taxon>Eukaryota</taxon>
        <taxon>Fungi</taxon>
        <taxon>Dikarya</taxon>
        <taxon>Basidiomycota</taxon>
        <taxon>Pucciniomycotina</taxon>
        <taxon>Microbotryomycetes</taxon>
        <taxon>Sporidiobolales</taxon>
        <taxon>Sporidiobolaceae</taxon>
        <taxon>Rhodotorula</taxon>
    </lineage>
</organism>
<reference evidence="2 3" key="1">
    <citation type="submission" date="2021-12" db="EMBL/GenBank/DDBJ databases">
        <title>High titer production of polyol ester of fatty acids by Rhodotorula paludigena BS15 towards product separation-free biomass refinery.</title>
        <authorList>
            <person name="Mano J."/>
            <person name="Ono H."/>
            <person name="Tanaka T."/>
            <person name="Naito K."/>
            <person name="Sushida H."/>
            <person name="Ike M."/>
            <person name="Tokuyasu K."/>
            <person name="Kitaoka M."/>
        </authorList>
    </citation>
    <scope>NUCLEOTIDE SEQUENCE [LARGE SCALE GENOMIC DNA]</scope>
    <source>
        <strain evidence="2 3">BS15</strain>
    </source>
</reference>
<evidence type="ECO:0000256" key="1">
    <source>
        <dbReference type="SAM" id="MobiDB-lite"/>
    </source>
</evidence>
<dbReference type="AlphaFoldDB" id="A0AAV5GTR5"/>
<evidence type="ECO:0000313" key="3">
    <source>
        <dbReference type="Proteomes" id="UP001342314"/>
    </source>
</evidence>
<comment type="caution">
    <text evidence="2">The sequence shown here is derived from an EMBL/GenBank/DDBJ whole genome shotgun (WGS) entry which is preliminary data.</text>
</comment>
<feature type="region of interest" description="Disordered" evidence="1">
    <location>
        <begin position="41"/>
        <end position="140"/>
    </location>
</feature>
<gene>
    <name evidence="2" type="ORF">Rhopal_005947-T1</name>
</gene>
<accession>A0AAV5GTR5</accession>
<keyword evidence="3" id="KW-1185">Reference proteome</keyword>